<sequence length="117" mass="13964">MVQKKCISQKYEYYLIDKLGSGSFAQVGMGKIYQQMKQLQLMQSKNLFCLNMMKASIKYNQKLKYSKNQLISQNKQFFLLLIEYMNLQKLLITFILFWSSAIKEIQKQKKIEQREAI</sequence>
<proteinExistence type="predicted"/>
<keyword evidence="1" id="KW-0472">Membrane</keyword>
<gene>
    <name evidence="2" type="ORF">PPRIM_AZ9-3.1.T0900094</name>
</gene>
<keyword evidence="3" id="KW-1185">Reference proteome</keyword>
<evidence type="ECO:0000313" key="3">
    <source>
        <dbReference type="Proteomes" id="UP000688137"/>
    </source>
</evidence>
<organism evidence="2 3">
    <name type="scientific">Paramecium primaurelia</name>
    <dbReference type="NCBI Taxonomy" id="5886"/>
    <lineage>
        <taxon>Eukaryota</taxon>
        <taxon>Sar</taxon>
        <taxon>Alveolata</taxon>
        <taxon>Ciliophora</taxon>
        <taxon>Intramacronucleata</taxon>
        <taxon>Oligohymenophorea</taxon>
        <taxon>Peniculida</taxon>
        <taxon>Parameciidae</taxon>
        <taxon>Paramecium</taxon>
    </lineage>
</organism>
<keyword evidence="1" id="KW-0812">Transmembrane</keyword>
<feature type="transmembrane region" description="Helical" evidence="1">
    <location>
        <begin position="77"/>
        <end position="98"/>
    </location>
</feature>
<name>A0A8S1NPR2_PARPR</name>
<dbReference type="AlphaFoldDB" id="A0A8S1NPR2"/>
<accession>A0A8S1NPR2</accession>
<reference evidence="2" key="1">
    <citation type="submission" date="2021-01" db="EMBL/GenBank/DDBJ databases">
        <authorList>
            <consortium name="Genoscope - CEA"/>
            <person name="William W."/>
        </authorList>
    </citation>
    <scope>NUCLEOTIDE SEQUENCE</scope>
</reference>
<dbReference type="EMBL" id="CAJJDM010000093">
    <property type="protein sequence ID" value="CAD8092296.1"/>
    <property type="molecule type" value="Genomic_DNA"/>
</dbReference>
<comment type="caution">
    <text evidence="2">The sequence shown here is derived from an EMBL/GenBank/DDBJ whole genome shotgun (WGS) entry which is preliminary data.</text>
</comment>
<protein>
    <submittedName>
        <fullName evidence="2">Uncharacterized protein</fullName>
    </submittedName>
</protein>
<evidence type="ECO:0000313" key="2">
    <source>
        <dbReference type="EMBL" id="CAD8092296.1"/>
    </source>
</evidence>
<dbReference type="Proteomes" id="UP000688137">
    <property type="component" value="Unassembled WGS sequence"/>
</dbReference>
<evidence type="ECO:0000256" key="1">
    <source>
        <dbReference type="SAM" id="Phobius"/>
    </source>
</evidence>
<keyword evidence="1" id="KW-1133">Transmembrane helix</keyword>